<dbReference type="STRING" id="231916.A0A409VVR9"/>
<protein>
    <submittedName>
        <fullName evidence="1">Uncharacterized protein</fullName>
    </submittedName>
</protein>
<dbReference type="AlphaFoldDB" id="A0A409VVR9"/>
<dbReference type="OrthoDB" id="2836601at2759"/>
<organism evidence="1 2">
    <name type="scientific">Gymnopilus dilepis</name>
    <dbReference type="NCBI Taxonomy" id="231916"/>
    <lineage>
        <taxon>Eukaryota</taxon>
        <taxon>Fungi</taxon>
        <taxon>Dikarya</taxon>
        <taxon>Basidiomycota</taxon>
        <taxon>Agaricomycotina</taxon>
        <taxon>Agaricomycetes</taxon>
        <taxon>Agaricomycetidae</taxon>
        <taxon>Agaricales</taxon>
        <taxon>Agaricineae</taxon>
        <taxon>Hymenogastraceae</taxon>
        <taxon>Gymnopilus</taxon>
    </lineage>
</organism>
<dbReference type="InParanoid" id="A0A409VVR9"/>
<reference evidence="1 2" key="1">
    <citation type="journal article" date="2018" name="Evol. Lett.">
        <title>Horizontal gene cluster transfer increased hallucinogenic mushroom diversity.</title>
        <authorList>
            <person name="Reynolds H.T."/>
            <person name="Vijayakumar V."/>
            <person name="Gluck-Thaler E."/>
            <person name="Korotkin H.B."/>
            <person name="Matheny P.B."/>
            <person name="Slot J.C."/>
        </authorList>
    </citation>
    <scope>NUCLEOTIDE SEQUENCE [LARGE SCALE GENOMIC DNA]</scope>
    <source>
        <strain evidence="1 2">SRW20</strain>
    </source>
</reference>
<comment type="caution">
    <text evidence="1">The sequence shown here is derived from an EMBL/GenBank/DDBJ whole genome shotgun (WGS) entry which is preliminary data.</text>
</comment>
<proteinExistence type="predicted"/>
<dbReference type="Proteomes" id="UP000284706">
    <property type="component" value="Unassembled WGS sequence"/>
</dbReference>
<evidence type="ECO:0000313" key="1">
    <source>
        <dbReference type="EMBL" id="PPQ70333.1"/>
    </source>
</evidence>
<accession>A0A409VVR9</accession>
<evidence type="ECO:0000313" key="2">
    <source>
        <dbReference type="Proteomes" id="UP000284706"/>
    </source>
</evidence>
<sequence length="143" mass="15887">MAARLLDPNTARAHGSESLQVLQSFMSMSGEYATSTKSLSERTARFRARLASFIADLTKLVNQNATGGMQEMWDLSQKLSELDAQIQHADVTYLLFTSSRVISSVCHTPGRSSITRRHVVLDGDLRNVGRAYESIDRKSNYTS</sequence>
<dbReference type="EMBL" id="NHYE01005545">
    <property type="protein sequence ID" value="PPQ70333.1"/>
    <property type="molecule type" value="Genomic_DNA"/>
</dbReference>
<keyword evidence="2" id="KW-1185">Reference proteome</keyword>
<gene>
    <name evidence="1" type="ORF">CVT26_014605</name>
</gene>
<name>A0A409VVR9_9AGAR</name>